<comment type="caution">
    <text evidence="2">The sequence shown here is derived from an EMBL/GenBank/DDBJ whole genome shotgun (WGS) entry which is preliminary data.</text>
</comment>
<keyword evidence="3" id="KW-1185">Reference proteome</keyword>
<gene>
    <name evidence="2" type="ORF">JCM9157_2077</name>
</gene>
<dbReference type="eggNOG" id="ENOG502ZAEX">
    <property type="taxonomic scope" value="Bacteria"/>
</dbReference>
<keyword evidence="1" id="KW-0472">Membrane</keyword>
<keyword evidence="1" id="KW-0812">Transmembrane</keyword>
<dbReference type="NCBIfam" id="TIGR04370">
    <property type="entry name" value="glyco_rpt_poly"/>
    <property type="match status" value="1"/>
</dbReference>
<accession>W4QTQ9</accession>
<feature type="transmembrane region" description="Helical" evidence="1">
    <location>
        <begin position="370"/>
        <end position="391"/>
    </location>
</feature>
<dbReference type="RefSeq" id="WP_035664153.1">
    <property type="nucleotide sequence ID" value="NZ_BAUV01000013.1"/>
</dbReference>
<protein>
    <recommendedName>
        <fullName evidence="4">Oligosaccharide repeat unit polymerase</fullName>
    </recommendedName>
</protein>
<feature type="transmembrane region" description="Helical" evidence="1">
    <location>
        <begin position="148"/>
        <end position="170"/>
    </location>
</feature>
<evidence type="ECO:0008006" key="4">
    <source>
        <dbReference type="Google" id="ProtNLM"/>
    </source>
</evidence>
<feature type="transmembrane region" description="Helical" evidence="1">
    <location>
        <begin position="54"/>
        <end position="78"/>
    </location>
</feature>
<reference evidence="2 3" key="1">
    <citation type="journal article" date="2014" name="Genome Announc.">
        <title>Draft Genome Sequences of Three Alkaliphilic Bacillus Strains, Bacillus wakoensis JCM 9140T, Bacillus akibai JCM 9157T, and Bacillus hemicellulosilyticus JCM 9152T.</title>
        <authorList>
            <person name="Yuki M."/>
            <person name="Oshima K."/>
            <person name="Suda W."/>
            <person name="Oshida Y."/>
            <person name="Kitamura K."/>
            <person name="Iida T."/>
            <person name="Hattori M."/>
            <person name="Ohkuma M."/>
        </authorList>
    </citation>
    <scope>NUCLEOTIDE SEQUENCE [LARGE SCALE GENOMIC DNA]</scope>
    <source>
        <strain evidence="2 3">JCM 9157</strain>
    </source>
</reference>
<dbReference type="OrthoDB" id="6870757at2"/>
<evidence type="ECO:0000256" key="1">
    <source>
        <dbReference type="SAM" id="Phobius"/>
    </source>
</evidence>
<feature type="transmembrane region" description="Helical" evidence="1">
    <location>
        <begin position="22"/>
        <end position="42"/>
    </location>
</feature>
<feature type="transmembrane region" description="Helical" evidence="1">
    <location>
        <begin position="115"/>
        <end position="136"/>
    </location>
</feature>
<sequence>MILLVFLLSFFLILSLIIHKKIFILPNIFIGVWLLTILLYSLELSHNQPPLSNTTIVVLLITFSVFIGGYYYTFLYYVPTYKKRKSSLESKKKTEPVKKLFAELHLNENFLKISFYLSITLIGLEVVYSGGFPLIWNITGASKNYFDFGIPTFHGLLMSFILFLSSFLYLAYKKTKKRNYLFYLFVIFVVLILLYTRQNIIILCFQIMLLHHFIIKKINFAKLFPFIIIFVFIFGILGNYRTGFQEFLAVANFKGEHQSELFSGVYWVYMYLVMTLANLENLFNMPVSGFGHGAYMLNNFLPTVLVEHLFDNLSLRRYWLEHPNFTVSGYMVHSFLDFGPWGVFIYTFILGVICSIVYHNFIFRRTVKNTFIYSIIIMIISLSFFVDYLLYLPISFQLFWMIALNKFMVKREKDLVFINNG</sequence>
<dbReference type="Proteomes" id="UP000018896">
    <property type="component" value="Unassembled WGS sequence"/>
</dbReference>
<feature type="transmembrane region" description="Helical" evidence="1">
    <location>
        <begin position="182"/>
        <end position="208"/>
    </location>
</feature>
<evidence type="ECO:0000313" key="3">
    <source>
        <dbReference type="Proteomes" id="UP000018896"/>
    </source>
</evidence>
<dbReference type="STRING" id="1236973.JCM9157_2077"/>
<proteinExistence type="predicted"/>
<feature type="transmembrane region" description="Helical" evidence="1">
    <location>
        <begin position="220"/>
        <end position="240"/>
    </location>
</feature>
<name>W4QTQ9_HALA3</name>
<dbReference type="EMBL" id="BAUV01000013">
    <property type="protein sequence ID" value="GAE34988.1"/>
    <property type="molecule type" value="Genomic_DNA"/>
</dbReference>
<feature type="transmembrane region" description="Helical" evidence="1">
    <location>
        <begin position="261"/>
        <end position="279"/>
    </location>
</feature>
<keyword evidence="1" id="KW-1133">Transmembrane helix</keyword>
<feature type="transmembrane region" description="Helical" evidence="1">
    <location>
        <begin position="338"/>
        <end position="358"/>
    </location>
</feature>
<dbReference type="AlphaFoldDB" id="W4QTQ9"/>
<organism evidence="2 3">
    <name type="scientific">Halalkalibacter akibai (strain ATCC 43226 / DSM 21942 / CIP 109018 / JCM 9157 / 1139)</name>
    <name type="common">Bacillus akibai</name>
    <dbReference type="NCBI Taxonomy" id="1236973"/>
    <lineage>
        <taxon>Bacteria</taxon>
        <taxon>Bacillati</taxon>
        <taxon>Bacillota</taxon>
        <taxon>Bacilli</taxon>
        <taxon>Bacillales</taxon>
        <taxon>Bacillaceae</taxon>
        <taxon>Halalkalibacter</taxon>
    </lineage>
</organism>
<evidence type="ECO:0000313" key="2">
    <source>
        <dbReference type="EMBL" id="GAE34988.1"/>
    </source>
</evidence>